<evidence type="ECO:0000313" key="12">
    <source>
        <dbReference type="RefSeq" id="XP_030759850.1"/>
    </source>
</evidence>
<evidence type="ECO:0000256" key="6">
    <source>
        <dbReference type="ARBA" id="ARBA00022989"/>
    </source>
</evidence>
<keyword evidence="6 9" id="KW-1133">Transmembrane helix</keyword>
<dbReference type="InterPro" id="IPR020846">
    <property type="entry name" value="MFS_dom"/>
</dbReference>
<dbReference type="InterPro" id="IPR050549">
    <property type="entry name" value="MFS_Trehalose_Transporter"/>
</dbReference>
<feature type="transmembrane region" description="Helical" evidence="9">
    <location>
        <begin position="63"/>
        <end position="81"/>
    </location>
</feature>
<dbReference type="PROSITE" id="PS50850">
    <property type="entry name" value="MFS"/>
    <property type="match status" value="1"/>
</dbReference>
<feature type="transmembrane region" description="Helical" evidence="9">
    <location>
        <begin position="323"/>
        <end position="345"/>
    </location>
</feature>
<dbReference type="PROSITE" id="PS00217">
    <property type="entry name" value="SUGAR_TRANSPORT_2"/>
    <property type="match status" value="1"/>
</dbReference>
<evidence type="ECO:0000256" key="7">
    <source>
        <dbReference type="ARBA" id="ARBA00023136"/>
    </source>
</evidence>
<evidence type="ECO:0000313" key="11">
    <source>
        <dbReference type="Proteomes" id="UP000504635"/>
    </source>
</evidence>
<feature type="transmembrane region" description="Helical" evidence="9">
    <location>
        <begin position="393"/>
        <end position="417"/>
    </location>
</feature>
<dbReference type="Gene3D" id="1.20.1250.20">
    <property type="entry name" value="MFS general substrate transporter like domains"/>
    <property type="match status" value="1"/>
</dbReference>
<dbReference type="PANTHER" id="PTHR48021:SF47">
    <property type="entry name" value="GH17672P"/>
    <property type="match status" value="1"/>
</dbReference>
<evidence type="ECO:0000256" key="3">
    <source>
        <dbReference type="ARBA" id="ARBA00022475"/>
    </source>
</evidence>
<feature type="transmembrane region" description="Helical" evidence="9">
    <location>
        <begin position="258"/>
        <end position="280"/>
    </location>
</feature>
<feature type="domain" description="Major facilitator superfamily (MFS) profile" evidence="10">
    <location>
        <begin position="16"/>
        <end position="448"/>
    </location>
</feature>
<keyword evidence="3" id="KW-1003">Cell membrane</keyword>
<dbReference type="Pfam" id="PF00083">
    <property type="entry name" value="Sugar_tr"/>
    <property type="match status" value="1"/>
</dbReference>
<dbReference type="OrthoDB" id="4142200at2759"/>
<comment type="subcellular location">
    <subcellularLocation>
        <location evidence="1">Cell membrane</location>
        <topology evidence="1">Multi-pass membrane protein</topology>
    </subcellularLocation>
</comment>
<dbReference type="InterPro" id="IPR036259">
    <property type="entry name" value="MFS_trans_sf"/>
</dbReference>
<dbReference type="SUPFAM" id="SSF103473">
    <property type="entry name" value="MFS general substrate transporter"/>
    <property type="match status" value="1"/>
</dbReference>
<feature type="transmembrane region" description="Helical" evidence="9">
    <location>
        <begin position="423"/>
        <end position="444"/>
    </location>
</feature>
<dbReference type="PANTHER" id="PTHR48021">
    <property type="match status" value="1"/>
</dbReference>
<dbReference type="Proteomes" id="UP000504635">
    <property type="component" value="Unplaced"/>
</dbReference>
<dbReference type="InterPro" id="IPR005829">
    <property type="entry name" value="Sugar_transporter_CS"/>
</dbReference>
<dbReference type="AlphaFoldDB" id="A0A6J2YA97"/>
<dbReference type="InterPro" id="IPR005828">
    <property type="entry name" value="MFS_sugar_transport-like"/>
</dbReference>
<gene>
    <name evidence="12" type="primary">LOC115885176</name>
</gene>
<evidence type="ECO:0000256" key="5">
    <source>
        <dbReference type="ARBA" id="ARBA00022692"/>
    </source>
</evidence>
<reference evidence="12" key="1">
    <citation type="submission" date="2025-08" db="UniProtKB">
        <authorList>
            <consortium name="RefSeq"/>
        </authorList>
    </citation>
    <scope>IDENTIFICATION</scope>
    <source>
        <tissue evidence="12">Gonads</tissue>
    </source>
</reference>
<feature type="transmembrane region" description="Helical" evidence="9">
    <location>
        <begin position="118"/>
        <end position="138"/>
    </location>
</feature>
<evidence type="ECO:0000256" key="2">
    <source>
        <dbReference type="ARBA" id="ARBA00022448"/>
    </source>
</evidence>
<evidence type="ECO:0000256" key="9">
    <source>
        <dbReference type="SAM" id="Phobius"/>
    </source>
</evidence>
<dbReference type="GO" id="GO:0022857">
    <property type="term" value="F:transmembrane transporter activity"/>
    <property type="evidence" value="ECO:0007669"/>
    <property type="project" value="InterPro"/>
</dbReference>
<feature type="transmembrane region" description="Helical" evidence="9">
    <location>
        <begin position="14"/>
        <end position="37"/>
    </location>
</feature>
<dbReference type="RefSeq" id="XP_030759850.1">
    <property type="nucleotide sequence ID" value="XM_030903990.1"/>
</dbReference>
<evidence type="ECO:0000259" key="10">
    <source>
        <dbReference type="PROSITE" id="PS50850"/>
    </source>
</evidence>
<protein>
    <submittedName>
        <fullName evidence="12">Facilitated trehalose transporter Tret1-like</fullName>
    </submittedName>
</protein>
<evidence type="ECO:0000256" key="4">
    <source>
        <dbReference type="ARBA" id="ARBA00022597"/>
    </source>
</evidence>
<keyword evidence="5 9" id="KW-0812">Transmembrane</keyword>
<evidence type="ECO:0000256" key="1">
    <source>
        <dbReference type="ARBA" id="ARBA00004651"/>
    </source>
</evidence>
<accession>A0A6J2YA97</accession>
<organism evidence="11 12">
    <name type="scientific">Sitophilus oryzae</name>
    <name type="common">Rice weevil</name>
    <name type="synonym">Curculio oryzae</name>
    <dbReference type="NCBI Taxonomy" id="7048"/>
    <lineage>
        <taxon>Eukaryota</taxon>
        <taxon>Metazoa</taxon>
        <taxon>Ecdysozoa</taxon>
        <taxon>Arthropoda</taxon>
        <taxon>Hexapoda</taxon>
        <taxon>Insecta</taxon>
        <taxon>Pterygota</taxon>
        <taxon>Neoptera</taxon>
        <taxon>Endopterygota</taxon>
        <taxon>Coleoptera</taxon>
        <taxon>Polyphaga</taxon>
        <taxon>Cucujiformia</taxon>
        <taxon>Curculionidae</taxon>
        <taxon>Dryophthorinae</taxon>
        <taxon>Sitophilus</taxon>
    </lineage>
</organism>
<keyword evidence="7 9" id="KW-0472">Membrane</keyword>
<feature type="transmembrane region" description="Helical" evidence="9">
    <location>
        <begin position="175"/>
        <end position="197"/>
    </location>
</feature>
<feature type="transmembrane region" description="Helical" evidence="9">
    <location>
        <begin position="93"/>
        <end position="112"/>
    </location>
</feature>
<dbReference type="PRINTS" id="PR00171">
    <property type="entry name" value="SUGRTRNSPORT"/>
</dbReference>
<keyword evidence="2" id="KW-0813">Transport</keyword>
<dbReference type="InParanoid" id="A0A6J2YA97"/>
<dbReference type="GO" id="GO:0005886">
    <property type="term" value="C:plasma membrane"/>
    <property type="evidence" value="ECO:0007669"/>
    <property type="project" value="UniProtKB-SubCell"/>
</dbReference>
<feature type="transmembrane region" description="Helical" evidence="9">
    <location>
        <begin position="150"/>
        <end position="169"/>
    </location>
</feature>
<dbReference type="PROSITE" id="PS51257">
    <property type="entry name" value="PROKAR_LIPOPROTEIN"/>
    <property type="match status" value="1"/>
</dbReference>
<dbReference type="FunFam" id="1.20.1250.20:FF:000218">
    <property type="entry name" value="facilitated trehalose transporter Tret1"/>
    <property type="match status" value="1"/>
</dbReference>
<keyword evidence="8" id="KW-0325">Glycoprotein</keyword>
<feature type="transmembrane region" description="Helical" evidence="9">
    <location>
        <begin position="357"/>
        <end position="381"/>
    </location>
</feature>
<dbReference type="InterPro" id="IPR003663">
    <property type="entry name" value="Sugar/inositol_transpt"/>
</dbReference>
<keyword evidence="4" id="KW-0762">Sugar transport</keyword>
<sequence>MFLKMGDQQDKRNWYIYFAVLSTTLIVVVTGSCFTWTSPIIPKLSSTNHHVNPIGKPLTLSESAWIVSSMSLGLIFGPSLSMTLSKFFCKKSILLLVGLPLVLAQIICLFSSTVQYFLIARFLMGVAAGAVWSVLPNYIAEIAEDSNRGFLGTLAGVMSTGGSLIPYIIGPYVSIKTFTIISLLPMGLYYILFGWFVPDSPYDLILKHQERKAGQSLMKFRGTTKIEKELDYISSTIHSSNNDEGFGYLFRNEGLRRALLICVILMVFQQFSGIQAVGSYTQTIFELAGSELSSEICAMIVGTVSLISVLISSRLIDTMGRKILITVSFIVTALSLFSLAVYFYMLSAKMDVSPVSWLPMIGVIIYMFAFNFGLGILPWVILGELFPSNVKAVASTITSLANFCLSFNVTACFPYMVEAIGMSGTFFTFGVVMVLGTVFSLIFVPETKGKSLMEIEKMLKC</sequence>
<name>A0A6J2YA97_SITOR</name>
<dbReference type="GeneID" id="115885176"/>
<feature type="transmembrane region" description="Helical" evidence="9">
    <location>
        <begin position="292"/>
        <end position="311"/>
    </location>
</feature>
<keyword evidence="11" id="KW-1185">Reference proteome</keyword>
<proteinExistence type="predicted"/>
<dbReference type="KEGG" id="soy:115885176"/>
<evidence type="ECO:0000256" key="8">
    <source>
        <dbReference type="ARBA" id="ARBA00023180"/>
    </source>
</evidence>